<dbReference type="OrthoDB" id="4223130at2"/>
<dbReference type="RefSeq" id="WP_132822344.1">
    <property type="nucleotide sequence ID" value="NZ_SMKI01000781.1"/>
</dbReference>
<name>A0A4R4SFR6_9ACTN</name>
<dbReference type="Proteomes" id="UP000295345">
    <property type="component" value="Unassembled WGS sequence"/>
</dbReference>
<organism evidence="2 3">
    <name type="scientific">Streptomyces hainanensis</name>
    <dbReference type="NCBI Taxonomy" id="402648"/>
    <lineage>
        <taxon>Bacteria</taxon>
        <taxon>Bacillati</taxon>
        <taxon>Actinomycetota</taxon>
        <taxon>Actinomycetes</taxon>
        <taxon>Kitasatosporales</taxon>
        <taxon>Streptomycetaceae</taxon>
        <taxon>Streptomyces</taxon>
    </lineage>
</organism>
<reference evidence="2 3" key="1">
    <citation type="submission" date="2019-03" db="EMBL/GenBank/DDBJ databases">
        <title>Draft genome sequences of novel Actinobacteria.</title>
        <authorList>
            <person name="Sahin N."/>
            <person name="Ay H."/>
            <person name="Saygin H."/>
        </authorList>
    </citation>
    <scope>NUCLEOTIDE SEQUENCE [LARGE SCALE GENOMIC DNA]</scope>
    <source>
        <strain evidence="2 3">DSM 41900</strain>
    </source>
</reference>
<evidence type="ECO:0000256" key="1">
    <source>
        <dbReference type="SAM" id="MobiDB-lite"/>
    </source>
</evidence>
<accession>A0A4R4SFR6</accession>
<sequence length="111" mass="12194">MNRTARGSAAAPPTRSPYRLDADEGPQTIAELKAALAPWPQELLSFTARLDAAGFDEIPGIIAAYRIAWLTRVHPDLQEAGQASEDEAADTISWDELIADYTPDSLETRRR</sequence>
<proteinExistence type="predicted"/>
<keyword evidence="3" id="KW-1185">Reference proteome</keyword>
<feature type="region of interest" description="Disordered" evidence="1">
    <location>
        <begin position="1"/>
        <end position="23"/>
    </location>
</feature>
<gene>
    <name evidence="2" type="ORF">E1283_35860</name>
</gene>
<evidence type="ECO:0000313" key="2">
    <source>
        <dbReference type="EMBL" id="TDC60782.1"/>
    </source>
</evidence>
<protein>
    <submittedName>
        <fullName evidence="2">Uncharacterized protein</fullName>
    </submittedName>
</protein>
<comment type="caution">
    <text evidence="2">The sequence shown here is derived from an EMBL/GenBank/DDBJ whole genome shotgun (WGS) entry which is preliminary data.</text>
</comment>
<dbReference type="EMBL" id="SMKI01000781">
    <property type="protein sequence ID" value="TDC60782.1"/>
    <property type="molecule type" value="Genomic_DNA"/>
</dbReference>
<evidence type="ECO:0000313" key="3">
    <source>
        <dbReference type="Proteomes" id="UP000295345"/>
    </source>
</evidence>
<dbReference type="AlphaFoldDB" id="A0A4R4SFR6"/>